<gene>
    <name evidence="3" type="ORF">K8V00_11325</name>
</gene>
<reference evidence="3" key="2">
    <citation type="submission" date="2021-09" db="EMBL/GenBank/DDBJ databases">
        <authorList>
            <person name="Gilroy R."/>
        </authorList>
    </citation>
    <scope>NUCLEOTIDE SEQUENCE</scope>
    <source>
        <strain evidence="3">CHK174-6876</strain>
    </source>
</reference>
<dbReference type="Gene3D" id="3.10.129.10">
    <property type="entry name" value="Hotdog Thioesterase"/>
    <property type="match status" value="1"/>
</dbReference>
<dbReference type="GO" id="GO:0047617">
    <property type="term" value="F:fatty acyl-CoA hydrolase activity"/>
    <property type="evidence" value="ECO:0007669"/>
    <property type="project" value="TreeGrafter"/>
</dbReference>
<dbReference type="PANTHER" id="PTHR31793:SF27">
    <property type="entry name" value="NOVEL THIOESTERASE SUPERFAMILY DOMAIN AND SAPOSIN A-TYPE DOMAIN CONTAINING PROTEIN (0610012H03RIK)"/>
    <property type="match status" value="1"/>
</dbReference>
<dbReference type="EMBL" id="DYXG01000112">
    <property type="protein sequence ID" value="HJE98197.1"/>
    <property type="molecule type" value="Genomic_DNA"/>
</dbReference>
<dbReference type="InterPro" id="IPR006684">
    <property type="entry name" value="YbgC/YbaW"/>
</dbReference>
<dbReference type="RefSeq" id="WP_270333525.1">
    <property type="nucleotide sequence ID" value="NZ_CP113926.1"/>
</dbReference>
<dbReference type="InterPro" id="IPR029069">
    <property type="entry name" value="HotDog_dom_sf"/>
</dbReference>
<dbReference type="NCBIfam" id="TIGR00051">
    <property type="entry name" value="YbgC/FadM family acyl-CoA thioesterase"/>
    <property type="match status" value="1"/>
</dbReference>
<dbReference type="Pfam" id="PF13279">
    <property type="entry name" value="4HBT_2"/>
    <property type="match status" value="1"/>
</dbReference>
<proteinExistence type="inferred from homology"/>
<dbReference type="PIRSF" id="PIRSF003230">
    <property type="entry name" value="YbgC"/>
    <property type="match status" value="1"/>
</dbReference>
<accession>A0A921K1Q9</accession>
<dbReference type="Proteomes" id="UP000707535">
    <property type="component" value="Unassembled WGS sequence"/>
</dbReference>
<sequence length="135" mass="15748">MKPYFHKVQYYETDQMQITNHTNYIRFMEEARSDYLEQIGWPYDKLEEAGVISPVVNVNCKYKKTTSYPDLIKITTTISKISRVKLTLKYTMKVADELVCSAESSHCFLDGNGKIIDLKTKMPEFYAALQELNQK</sequence>
<name>A0A921K1Q9_9LACO</name>
<comment type="similarity">
    <text evidence="1">Belongs to the 4-hydroxybenzoyl-CoA thioesterase family.</text>
</comment>
<dbReference type="AlphaFoldDB" id="A0A921K1Q9"/>
<evidence type="ECO:0000256" key="2">
    <source>
        <dbReference type="ARBA" id="ARBA00022801"/>
    </source>
</evidence>
<organism evidence="3 4">
    <name type="scientific">Ligilactobacillus acidipiscis</name>
    <dbReference type="NCBI Taxonomy" id="89059"/>
    <lineage>
        <taxon>Bacteria</taxon>
        <taxon>Bacillati</taxon>
        <taxon>Bacillota</taxon>
        <taxon>Bacilli</taxon>
        <taxon>Lactobacillales</taxon>
        <taxon>Lactobacillaceae</taxon>
        <taxon>Ligilactobacillus</taxon>
    </lineage>
</organism>
<evidence type="ECO:0000256" key="1">
    <source>
        <dbReference type="ARBA" id="ARBA00005953"/>
    </source>
</evidence>
<keyword evidence="2" id="KW-0378">Hydrolase</keyword>
<comment type="caution">
    <text evidence="3">The sequence shown here is derived from an EMBL/GenBank/DDBJ whole genome shotgun (WGS) entry which is preliminary data.</text>
</comment>
<evidence type="ECO:0000313" key="3">
    <source>
        <dbReference type="EMBL" id="HJE98197.1"/>
    </source>
</evidence>
<protein>
    <submittedName>
        <fullName evidence="3">Acyl-CoA thioesterase</fullName>
    </submittedName>
</protein>
<dbReference type="InterPro" id="IPR050563">
    <property type="entry name" value="4-hydroxybenzoyl-CoA_TE"/>
</dbReference>
<dbReference type="PANTHER" id="PTHR31793">
    <property type="entry name" value="4-HYDROXYBENZOYL-COA THIOESTERASE FAMILY MEMBER"/>
    <property type="match status" value="1"/>
</dbReference>
<dbReference type="CDD" id="cd00586">
    <property type="entry name" value="4HBT"/>
    <property type="match status" value="1"/>
</dbReference>
<reference evidence="3" key="1">
    <citation type="journal article" date="2021" name="PeerJ">
        <title>Extensive microbial diversity within the chicken gut microbiome revealed by metagenomics and culture.</title>
        <authorList>
            <person name="Gilroy R."/>
            <person name="Ravi A."/>
            <person name="Getino M."/>
            <person name="Pursley I."/>
            <person name="Horton D.L."/>
            <person name="Alikhan N.F."/>
            <person name="Baker D."/>
            <person name="Gharbi K."/>
            <person name="Hall N."/>
            <person name="Watson M."/>
            <person name="Adriaenssens E.M."/>
            <person name="Foster-Nyarko E."/>
            <person name="Jarju S."/>
            <person name="Secka A."/>
            <person name="Antonio M."/>
            <person name="Oren A."/>
            <person name="Chaudhuri R.R."/>
            <person name="La Ragione R."/>
            <person name="Hildebrand F."/>
            <person name="Pallen M.J."/>
        </authorList>
    </citation>
    <scope>NUCLEOTIDE SEQUENCE</scope>
    <source>
        <strain evidence="3">CHK174-6876</strain>
    </source>
</reference>
<dbReference type="SUPFAM" id="SSF54637">
    <property type="entry name" value="Thioesterase/thiol ester dehydrase-isomerase"/>
    <property type="match status" value="1"/>
</dbReference>
<evidence type="ECO:0000313" key="4">
    <source>
        <dbReference type="Proteomes" id="UP000707535"/>
    </source>
</evidence>